<evidence type="ECO:0000256" key="2">
    <source>
        <dbReference type="SAM" id="MobiDB-lite"/>
    </source>
</evidence>
<dbReference type="InParanoid" id="A0A1X7U782"/>
<dbReference type="KEGG" id="aqu:109584572"/>
<reference evidence="4" key="1">
    <citation type="journal article" date="2010" name="Nature">
        <title>The Amphimedon queenslandica genome and the evolution of animal complexity.</title>
        <authorList>
            <person name="Srivastava M."/>
            <person name="Simakov O."/>
            <person name="Chapman J."/>
            <person name="Fahey B."/>
            <person name="Gauthier M.E."/>
            <person name="Mitros T."/>
            <person name="Richards G.S."/>
            <person name="Conaco C."/>
            <person name="Dacre M."/>
            <person name="Hellsten U."/>
            <person name="Larroux C."/>
            <person name="Putnam N.H."/>
            <person name="Stanke M."/>
            <person name="Adamska M."/>
            <person name="Darling A."/>
            <person name="Degnan S.M."/>
            <person name="Oakley T.H."/>
            <person name="Plachetzki D.C."/>
            <person name="Zhai Y."/>
            <person name="Adamski M."/>
            <person name="Calcino A."/>
            <person name="Cummins S.F."/>
            <person name="Goodstein D.M."/>
            <person name="Harris C."/>
            <person name="Jackson D.J."/>
            <person name="Leys S.P."/>
            <person name="Shu S."/>
            <person name="Woodcroft B.J."/>
            <person name="Vervoort M."/>
            <person name="Kosik K.S."/>
            <person name="Manning G."/>
            <person name="Degnan B.M."/>
            <person name="Rokhsar D.S."/>
        </authorList>
    </citation>
    <scope>NUCLEOTIDE SEQUENCE [LARGE SCALE GENOMIC DNA]</scope>
</reference>
<evidence type="ECO:0000313" key="3">
    <source>
        <dbReference type="EnsemblMetazoa" id="Aqu2.1.23359_001"/>
    </source>
</evidence>
<dbReference type="EnsemblMetazoa" id="XM_020000357.1">
    <property type="protein sequence ID" value="XP_019855916.1"/>
    <property type="gene ID" value="LOC109584572"/>
</dbReference>
<gene>
    <name evidence="3" type="primary">109584572</name>
</gene>
<name>A0A1X7U782_AMPQE</name>
<reference evidence="3" key="2">
    <citation type="submission" date="2017-05" db="UniProtKB">
        <authorList>
            <consortium name="EnsemblMetazoa"/>
        </authorList>
    </citation>
    <scope>IDENTIFICATION</scope>
</reference>
<dbReference type="EnsemblMetazoa" id="Aqu2.1.23359_001">
    <property type="protein sequence ID" value="Aqu2.1.23359_001"/>
    <property type="gene ID" value="Aqu2.1.23359"/>
</dbReference>
<evidence type="ECO:0000256" key="1">
    <source>
        <dbReference type="SAM" id="Coils"/>
    </source>
</evidence>
<keyword evidence="4" id="KW-1185">Reference proteome</keyword>
<accession>A0A1X7U782</accession>
<dbReference type="Proteomes" id="UP000007879">
    <property type="component" value="Unassembled WGS sequence"/>
</dbReference>
<sequence length="270" mass="30487">MATSGEVRERGEAIAAGRSESAVKKLFGSLEELQNKLKTRGDDEYGERLLEEAEVVAECLAYHTRQYTTARGDIFDISGALWKAIQSIVPLKKEVEALREINKNFKLIEAGIDPSPVELPPVGRPGRSSSYEDFKQSKLQETGGGAPMSSGRSEGGSVPASPTPSFGIRKAKSDPDVNKHNLMKDLESMRVDIKRLKGSEKKLLKDKQLLGRKCKLLEEERDRAEDRLKIEQTQRDSIEKLRQRNRELEEQVNKLKRRQVIKEREKGENE</sequence>
<protein>
    <submittedName>
        <fullName evidence="3">Uncharacterized protein</fullName>
    </submittedName>
</protein>
<organism evidence="3">
    <name type="scientific">Amphimedon queenslandica</name>
    <name type="common">Sponge</name>
    <dbReference type="NCBI Taxonomy" id="400682"/>
    <lineage>
        <taxon>Eukaryota</taxon>
        <taxon>Metazoa</taxon>
        <taxon>Porifera</taxon>
        <taxon>Demospongiae</taxon>
        <taxon>Heteroscleromorpha</taxon>
        <taxon>Haplosclerida</taxon>
        <taxon>Niphatidae</taxon>
        <taxon>Amphimedon</taxon>
    </lineage>
</organism>
<keyword evidence="1" id="KW-0175">Coiled coil</keyword>
<dbReference type="AlphaFoldDB" id="A0A1X7U782"/>
<feature type="compositionally biased region" description="Basic and acidic residues" evidence="2">
    <location>
        <begin position="171"/>
        <end position="180"/>
    </location>
</feature>
<feature type="coiled-coil region" evidence="1">
    <location>
        <begin position="207"/>
        <end position="265"/>
    </location>
</feature>
<evidence type="ECO:0000313" key="4">
    <source>
        <dbReference type="Proteomes" id="UP000007879"/>
    </source>
</evidence>
<feature type="region of interest" description="Disordered" evidence="2">
    <location>
        <begin position="117"/>
        <end position="180"/>
    </location>
</feature>
<proteinExistence type="predicted"/>